<dbReference type="RefSeq" id="WP_017712794.1">
    <property type="nucleotide sequence ID" value="NZ_KB235937.1"/>
</dbReference>
<protein>
    <recommendedName>
        <fullName evidence="1">Photosystem II lipoprotein Psb27</fullName>
    </recommendedName>
    <alternativeName>
        <fullName evidence="1">Photosystem II 11 kDa protein</fullName>
    </alternativeName>
</protein>
<dbReference type="PANTHER" id="PTHR34041:SF1">
    <property type="entry name" value="PHOTOSYSTEM II REPAIR PROTEIN PSB27-H1, CHLOROPLASTIC"/>
    <property type="match status" value="1"/>
</dbReference>
<proteinExistence type="inferred from homology"/>
<comment type="similarity">
    <text evidence="1">Belongs to the Psb27 family.</text>
</comment>
<dbReference type="GO" id="GO:0010206">
    <property type="term" value="P:photosystem II repair"/>
    <property type="evidence" value="ECO:0007669"/>
    <property type="project" value="UniProtKB-UniRule"/>
</dbReference>
<dbReference type="PANTHER" id="PTHR34041">
    <property type="entry name" value="PHOTOSYSTEM II REPAIR PROTEIN PSB27-H1, CHLOROPLASTIC"/>
    <property type="match status" value="1"/>
</dbReference>
<dbReference type="InterPro" id="IPR017488">
    <property type="entry name" value="PSII_Psb27_cyano_bac"/>
</dbReference>
<feature type="chain" id="PRO_5008846309" description="Photosystem II lipoprotein Psb27" evidence="2">
    <location>
        <begin position="18"/>
        <end position="136"/>
    </location>
</feature>
<gene>
    <name evidence="1" type="primary">psb27</name>
    <name evidence="3" type="ORF">PROH_16210</name>
</gene>
<dbReference type="eggNOG" id="ENOG5031CPI">
    <property type="taxonomic scope" value="Bacteria"/>
</dbReference>
<dbReference type="GO" id="GO:0010207">
    <property type="term" value="P:photosystem II assembly"/>
    <property type="evidence" value="ECO:0007669"/>
    <property type="project" value="UniProtKB-UniRule"/>
</dbReference>
<keyword evidence="1" id="KW-0449">Lipoprotein</keyword>
<reference evidence="3" key="1">
    <citation type="submission" date="2012-04" db="EMBL/GenBank/DDBJ databases">
        <authorList>
            <person name="Borisov I.G."/>
            <person name="Ivanikova N.V."/>
            <person name="Pinevich A.V."/>
        </authorList>
    </citation>
    <scope>NUCLEOTIDE SEQUENCE</scope>
    <source>
        <strain evidence="3">CALU 1027</strain>
    </source>
</reference>
<dbReference type="Proteomes" id="UP000034681">
    <property type="component" value="Unassembled WGS sequence"/>
</dbReference>
<dbReference type="STRING" id="317619.GCA_000332315_02421"/>
<comment type="function">
    <text evidence="1">Plays a role in the repair and/or biogenesis of the calcium-manganese-oxide cluster on the lumenal face of the thylakoid membrane. Its presence in a photosystem II (PSII) preparation prevents binding of some small extrinsic subunits and thus assembly of calcium-manganese-oxide cluster.</text>
</comment>
<dbReference type="GO" id="GO:0031676">
    <property type="term" value="C:plasma membrane-derived thylakoid membrane"/>
    <property type="evidence" value="ECO:0007669"/>
    <property type="project" value="UniProtKB-SubCell"/>
</dbReference>
<keyword evidence="1" id="KW-0793">Thylakoid</keyword>
<dbReference type="InterPro" id="IPR025585">
    <property type="entry name" value="PSII_Psb27"/>
</dbReference>
<evidence type="ECO:0000313" key="4">
    <source>
        <dbReference type="Proteomes" id="UP000034681"/>
    </source>
</evidence>
<sequence>MRHALSHLFAFVLVAVVGLTGCSTNTTFLSDNLTGDYPQDTIAVIQNLRATISLPDGTREKGEAQAQAQLLINDFVARYRRDSGVSSSTSFTTMQTALNALAGHYNAYPNLPLAPKLKDRLDREFKLAELAIKRGL</sequence>
<comment type="subcellular location">
    <subcellularLocation>
        <location evidence="1">Cellular thylakoid membrane</location>
        <topology evidence="1">Lipid-anchor</topology>
        <orientation evidence="1">Lumenal side</orientation>
    </subcellularLocation>
    <text evidence="1">Associated with PSII on the lumenal side of the thylakoid membrane.</text>
</comment>
<dbReference type="Pfam" id="PF13326">
    <property type="entry name" value="PSII_Pbs27"/>
    <property type="match status" value="1"/>
</dbReference>
<comment type="caution">
    <text evidence="3">The sequence shown here is derived from an EMBL/GenBank/DDBJ whole genome shotgun (WGS) entry which is preliminary data.</text>
</comment>
<organism evidence="3 4">
    <name type="scientific">Prochlorothrix hollandica PCC 9006 = CALU 1027</name>
    <dbReference type="NCBI Taxonomy" id="317619"/>
    <lineage>
        <taxon>Bacteria</taxon>
        <taxon>Bacillati</taxon>
        <taxon>Cyanobacteriota</taxon>
        <taxon>Cyanophyceae</taxon>
        <taxon>Prochlorotrichales</taxon>
        <taxon>Prochlorotrichaceae</taxon>
        <taxon>Prochlorothrix</taxon>
    </lineage>
</organism>
<dbReference type="HAMAP" id="MF_01481">
    <property type="entry name" value="PSII_Psb27"/>
    <property type="match status" value="1"/>
</dbReference>
<keyword evidence="1" id="KW-0472">Membrane</keyword>
<keyword evidence="1 2" id="KW-0732">Signal</keyword>
<feature type="signal peptide" evidence="2">
    <location>
        <begin position="1"/>
        <end position="17"/>
    </location>
</feature>
<evidence type="ECO:0000313" key="3">
    <source>
        <dbReference type="EMBL" id="KKI99275.1"/>
    </source>
</evidence>
<evidence type="ECO:0000256" key="2">
    <source>
        <dbReference type="SAM" id="SignalP"/>
    </source>
</evidence>
<evidence type="ECO:0000256" key="1">
    <source>
        <dbReference type="HAMAP-Rule" id="MF_01481"/>
    </source>
</evidence>
<name>A0A0M2PRU8_PROHO</name>
<keyword evidence="1" id="KW-0564">Palmitate</keyword>
<dbReference type="OrthoDB" id="541086at2"/>
<accession>A0A0M2PRU8</accession>
<comment type="subunit">
    <text evidence="1">Monomer. Forms a complex with a monomeric, partially assembled PSII. This is probably the complex in which D1 is assembled and/or replaced.</text>
</comment>
<dbReference type="EMBL" id="AJTX02000006">
    <property type="protein sequence ID" value="KKI99275.1"/>
    <property type="molecule type" value="Genomic_DNA"/>
</dbReference>
<keyword evidence="4" id="KW-1185">Reference proteome</keyword>
<dbReference type="GO" id="GO:0031977">
    <property type="term" value="C:thylakoid lumen"/>
    <property type="evidence" value="ECO:0007669"/>
    <property type="project" value="UniProtKB-UniRule"/>
</dbReference>
<dbReference type="Gene3D" id="1.20.58.810">
    <property type="entry name" value="Photosystem II Pbs27"/>
    <property type="match status" value="1"/>
</dbReference>
<dbReference type="InterPro" id="IPR038450">
    <property type="entry name" value="PSII_Psb27_sf"/>
</dbReference>
<dbReference type="GO" id="GO:0009523">
    <property type="term" value="C:photosystem II"/>
    <property type="evidence" value="ECO:0007669"/>
    <property type="project" value="InterPro"/>
</dbReference>
<dbReference type="NCBIfam" id="TIGR03044">
    <property type="entry name" value="PS_II_psb27"/>
    <property type="match status" value="1"/>
</dbReference>
<dbReference type="PROSITE" id="PS51257">
    <property type="entry name" value="PROKAR_LIPOPROTEIN"/>
    <property type="match status" value="1"/>
</dbReference>
<dbReference type="AlphaFoldDB" id="A0A0M2PRU8"/>